<sequence>MSETPYRRETAADEVISPFPSLVESRRLLSPEPEIDEAPAPAPAASASAPVPADTRDAEPKRSLIRRWLKSRKQSDPQPEPEPAPPQPLVPVRRRIAELMDKPEEEAEQSVADKAVKAAPKRRELEAAPSAPEVSDELAAVDTVRLGGDEKQPVEEAATVDAVRPENHKRATIDSGKREDGESAAAESQSPGGADREPAEPVRYGAVFESAPDQLRVPPQAGPQVGRLVGAGAGPKPPTPKAEPVADAEPVSKALVKFTPDVKPSVGARDEAAAAPKPQQAVTESKAKPEWKETVKKLAAAVSEADAAKAGSAAKAEAGDAAKQSIATKTETAVAEEDPVDEPGEPGLDEDEPAPVLRVRGPGVPSGRTYKPGTAVEAAPALRVRGPQLPPD</sequence>
<keyword evidence="3" id="KW-1185">Reference proteome</keyword>
<dbReference type="HOGENOM" id="CLU_703796_0_0_11"/>
<feature type="compositionally biased region" description="Basic and acidic residues" evidence="1">
    <location>
        <begin position="1"/>
        <end position="11"/>
    </location>
</feature>
<dbReference type="RefSeq" id="WP_013016277.1">
    <property type="nucleotide sequence ID" value="NC_013947.1"/>
</dbReference>
<evidence type="ECO:0000313" key="3">
    <source>
        <dbReference type="Proteomes" id="UP000000844"/>
    </source>
</evidence>
<dbReference type="KEGG" id="sna:Snas_0996"/>
<dbReference type="EMBL" id="CP001778">
    <property type="protein sequence ID" value="ADD40706.1"/>
    <property type="molecule type" value="Genomic_DNA"/>
</dbReference>
<gene>
    <name evidence="2" type="ordered locus">Snas_0996</name>
</gene>
<dbReference type="AlphaFoldDB" id="D3Q9Z4"/>
<feature type="compositionally biased region" description="Basic and acidic residues" evidence="1">
    <location>
        <begin position="163"/>
        <end position="181"/>
    </location>
</feature>
<reference evidence="2 3" key="1">
    <citation type="journal article" date="2009" name="Stand. Genomic Sci.">
        <title>Complete genome sequence of Stackebrandtia nassauensis type strain (LLR-40K-21).</title>
        <authorList>
            <person name="Munk C."/>
            <person name="Lapidus A."/>
            <person name="Copeland A."/>
            <person name="Jando M."/>
            <person name="Mayilraj S."/>
            <person name="Glavina Del Rio T."/>
            <person name="Nolan M."/>
            <person name="Chen F."/>
            <person name="Lucas S."/>
            <person name="Tice H."/>
            <person name="Cheng J.F."/>
            <person name="Han C."/>
            <person name="Detter J.C."/>
            <person name="Bruce D."/>
            <person name="Goodwin L."/>
            <person name="Chain P."/>
            <person name="Pitluck S."/>
            <person name="Goker M."/>
            <person name="Ovchinikova G."/>
            <person name="Pati A."/>
            <person name="Ivanova N."/>
            <person name="Mavromatis K."/>
            <person name="Chen A."/>
            <person name="Palaniappan K."/>
            <person name="Land M."/>
            <person name="Hauser L."/>
            <person name="Chang Y.J."/>
            <person name="Jeffries C.D."/>
            <person name="Bristow J."/>
            <person name="Eisen J.A."/>
            <person name="Markowitz V."/>
            <person name="Hugenholtz P."/>
            <person name="Kyrpides N.C."/>
            <person name="Klenk H.P."/>
        </authorList>
    </citation>
    <scope>NUCLEOTIDE SEQUENCE [LARGE SCALE GENOMIC DNA]</scope>
    <source>
        <strain evidence="3">DSM 44728 / CIP 108903 / NRRL B-16338 / NBRC 102104 / LLR-40K-21</strain>
    </source>
</reference>
<protein>
    <submittedName>
        <fullName evidence="2">Uncharacterized protein</fullName>
    </submittedName>
</protein>
<name>D3Q9Z4_STANL</name>
<dbReference type="Proteomes" id="UP000000844">
    <property type="component" value="Chromosome"/>
</dbReference>
<evidence type="ECO:0000313" key="2">
    <source>
        <dbReference type="EMBL" id="ADD40706.1"/>
    </source>
</evidence>
<feature type="region of interest" description="Disordered" evidence="1">
    <location>
        <begin position="1"/>
        <end position="249"/>
    </location>
</feature>
<feature type="compositionally biased region" description="Low complexity" evidence="1">
    <location>
        <begin position="299"/>
        <end position="322"/>
    </location>
</feature>
<feature type="compositionally biased region" description="Acidic residues" evidence="1">
    <location>
        <begin position="334"/>
        <end position="353"/>
    </location>
</feature>
<evidence type="ECO:0000256" key="1">
    <source>
        <dbReference type="SAM" id="MobiDB-lite"/>
    </source>
</evidence>
<feature type="region of interest" description="Disordered" evidence="1">
    <location>
        <begin position="265"/>
        <end position="392"/>
    </location>
</feature>
<organism evidence="2 3">
    <name type="scientific">Stackebrandtia nassauensis (strain DSM 44728 / CIP 108903 / NRRL B-16338 / NBRC 102104 / LLR-40K-21)</name>
    <dbReference type="NCBI Taxonomy" id="446470"/>
    <lineage>
        <taxon>Bacteria</taxon>
        <taxon>Bacillati</taxon>
        <taxon>Actinomycetota</taxon>
        <taxon>Actinomycetes</taxon>
        <taxon>Glycomycetales</taxon>
        <taxon>Glycomycetaceae</taxon>
        <taxon>Stackebrandtia</taxon>
    </lineage>
</organism>
<dbReference type="STRING" id="446470.Snas_0996"/>
<feature type="compositionally biased region" description="Basic and acidic residues" evidence="1">
    <location>
        <begin position="285"/>
        <end position="296"/>
    </location>
</feature>
<proteinExistence type="predicted"/>
<feature type="compositionally biased region" description="Pro residues" evidence="1">
    <location>
        <begin position="78"/>
        <end position="89"/>
    </location>
</feature>
<feature type="compositionally biased region" description="Basic residues" evidence="1">
    <location>
        <begin position="63"/>
        <end position="72"/>
    </location>
</feature>
<feature type="compositionally biased region" description="Low complexity" evidence="1">
    <location>
        <begin position="43"/>
        <end position="53"/>
    </location>
</feature>
<accession>D3Q9Z4</accession>